<evidence type="ECO:0000256" key="6">
    <source>
        <dbReference type="ARBA" id="ARBA00023002"/>
    </source>
</evidence>
<evidence type="ECO:0000256" key="3">
    <source>
        <dbReference type="ARBA" id="ARBA00022630"/>
    </source>
</evidence>
<keyword evidence="4" id="KW-0274">FAD</keyword>
<reference evidence="9 10" key="1">
    <citation type="submission" date="2018-09" db="EMBL/GenBank/DDBJ databases">
        <authorList>
            <person name="Zhu H."/>
        </authorList>
    </citation>
    <scope>NUCLEOTIDE SEQUENCE [LARGE SCALE GENOMIC DNA]</scope>
    <source>
        <strain evidence="9 10">K2S05-167</strain>
    </source>
</reference>
<gene>
    <name evidence="9" type="ORF">D3875_18875</name>
</gene>
<keyword evidence="6" id="KW-0560">Oxidoreductase</keyword>
<dbReference type="GO" id="GO:0008720">
    <property type="term" value="F:D-lactate dehydrogenase (NAD+) activity"/>
    <property type="evidence" value="ECO:0007669"/>
    <property type="project" value="TreeGrafter"/>
</dbReference>
<evidence type="ECO:0000259" key="8">
    <source>
        <dbReference type="PROSITE" id="PS51387"/>
    </source>
</evidence>
<dbReference type="Gene3D" id="1.10.45.10">
    <property type="entry name" value="Vanillyl-alcohol Oxidase, Chain A, domain 4"/>
    <property type="match status" value="1"/>
</dbReference>
<name>A0A418VB95_9DEIO</name>
<sequence length="454" mass="49444">MLPEALQALRASFAEKLSTAPAVLEAHGHDESRLDHHLPDAVLFVSSEEDVLHALQLARRYAFPIVPFAVGSSLEGQVIPVQRGLSLDLSGMNRVLSIEPGGFQATVQPGVTYPELNRQARRHGLFWAVDPGAEASLGGMASTNASGTGAVRYGTTRDNILEMRVALMDGRVIRVGSRARKTSAGYDLKNLFIGAEGTLGIITQLTVKLWPLPAEVVVLRCTFTSLRAAAECAVLIMGAALQPERLELIDEHEIHAVNQYLGREYPERPTLWIELAAASRTALEDSLNVCRELCQDAGAQDIHTAVTPEERGAIWEARHKAYTAMGALHPGHAQLSTDACVPLHRLPDVLDFTRQRCQERALTASFVGHVGDGNFHVLFQAAPDDTATWQAIHATYDEMMQATLQAGGTCTGEHGVGLHKKKYVAQEHADTLDLMREIKALLDPHHLLNPGKIF</sequence>
<evidence type="ECO:0000256" key="4">
    <source>
        <dbReference type="ARBA" id="ARBA00022827"/>
    </source>
</evidence>
<dbReference type="RefSeq" id="WP_119766043.1">
    <property type="nucleotide sequence ID" value="NZ_QYUJ01000014.1"/>
</dbReference>
<dbReference type="FunFam" id="3.30.465.10:FF:000016">
    <property type="entry name" value="probable D-lactate dehydrogenase, mitochondrial"/>
    <property type="match status" value="1"/>
</dbReference>
<dbReference type="FunFam" id="1.10.45.10:FF:000001">
    <property type="entry name" value="D-lactate dehydrogenase mitochondrial"/>
    <property type="match status" value="1"/>
</dbReference>
<comment type="caution">
    <text evidence="9">The sequence shown here is derived from an EMBL/GenBank/DDBJ whole genome shotgun (WGS) entry which is preliminary data.</text>
</comment>
<dbReference type="PANTHER" id="PTHR11748:SF111">
    <property type="entry name" value="D-LACTATE DEHYDROGENASE, MITOCHONDRIAL-RELATED"/>
    <property type="match status" value="1"/>
</dbReference>
<dbReference type="InterPro" id="IPR016164">
    <property type="entry name" value="FAD-linked_Oxase-like_C"/>
</dbReference>
<keyword evidence="10" id="KW-1185">Reference proteome</keyword>
<evidence type="ECO:0000256" key="1">
    <source>
        <dbReference type="ARBA" id="ARBA00001974"/>
    </source>
</evidence>
<dbReference type="SUPFAM" id="SSF55103">
    <property type="entry name" value="FAD-linked oxidases, C-terminal domain"/>
    <property type="match status" value="1"/>
</dbReference>
<keyword evidence="3" id="KW-0285">Flavoprotein</keyword>
<evidence type="ECO:0000313" key="10">
    <source>
        <dbReference type="Proteomes" id="UP000286287"/>
    </source>
</evidence>
<organism evidence="9 10">
    <name type="scientific">Deinococcus cavernae</name>
    <dbReference type="NCBI Taxonomy" id="2320857"/>
    <lineage>
        <taxon>Bacteria</taxon>
        <taxon>Thermotogati</taxon>
        <taxon>Deinococcota</taxon>
        <taxon>Deinococci</taxon>
        <taxon>Deinococcales</taxon>
        <taxon>Deinococcaceae</taxon>
        <taxon>Deinococcus</taxon>
    </lineage>
</organism>
<dbReference type="FunFam" id="3.30.70.2740:FF:000001">
    <property type="entry name" value="D-lactate dehydrogenase mitochondrial"/>
    <property type="match status" value="1"/>
</dbReference>
<protein>
    <recommendedName>
        <fullName evidence="7">D-lactate dehydrogenase (cytochrome)</fullName>
        <ecNumber evidence="7">1.1.2.4</ecNumber>
    </recommendedName>
</protein>
<evidence type="ECO:0000256" key="7">
    <source>
        <dbReference type="ARBA" id="ARBA00038897"/>
    </source>
</evidence>
<dbReference type="Gene3D" id="3.30.70.2740">
    <property type="match status" value="1"/>
</dbReference>
<dbReference type="OrthoDB" id="9767256at2"/>
<dbReference type="Pfam" id="PF02913">
    <property type="entry name" value="FAD-oxidase_C"/>
    <property type="match status" value="1"/>
</dbReference>
<evidence type="ECO:0000256" key="2">
    <source>
        <dbReference type="ARBA" id="ARBA00008000"/>
    </source>
</evidence>
<dbReference type="PANTHER" id="PTHR11748">
    <property type="entry name" value="D-LACTATE DEHYDROGENASE"/>
    <property type="match status" value="1"/>
</dbReference>
<dbReference type="Proteomes" id="UP000286287">
    <property type="component" value="Unassembled WGS sequence"/>
</dbReference>
<dbReference type="InterPro" id="IPR006094">
    <property type="entry name" value="Oxid_FAD_bind_N"/>
</dbReference>
<dbReference type="GO" id="GO:1903457">
    <property type="term" value="P:lactate catabolic process"/>
    <property type="evidence" value="ECO:0007669"/>
    <property type="project" value="TreeGrafter"/>
</dbReference>
<dbReference type="PROSITE" id="PS51387">
    <property type="entry name" value="FAD_PCMH"/>
    <property type="match status" value="1"/>
</dbReference>
<dbReference type="EMBL" id="QYUJ01000014">
    <property type="protein sequence ID" value="RJF73309.1"/>
    <property type="molecule type" value="Genomic_DNA"/>
</dbReference>
<feature type="domain" description="FAD-binding PCMH-type" evidence="8">
    <location>
        <begin position="35"/>
        <end position="212"/>
    </location>
</feature>
<dbReference type="Gene3D" id="3.30.465.10">
    <property type="match status" value="1"/>
</dbReference>
<dbReference type="GO" id="GO:0071949">
    <property type="term" value="F:FAD binding"/>
    <property type="evidence" value="ECO:0007669"/>
    <property type="project" value="InterPro"/>
</dbReference>
<evidence type="ECO:0000313" key="9">
    <source>
        <dbReference type="EMBL" id="RJF73309.1"/>
    </source>
</evidence>
<evidence type="ECO:0000256" key="5">
    <source>
        <dbReference type="ARBA" id="ARBA00022946"/>
    </source>
</evidence>
<proteinExistence type="inferred from homology"/>
<dbReference type="InterPro" id="IPR004113">
    <property type="entry name" value="FAD-bd_oxidored_4_C"/>
</dbReference>
<dbReference type="InterPro" id="IPR016169">
    <property type="entry name" value="FAD-bd_PCMH_sub2"/>
</dbReference>
<accession>A0A418VB95</accession>
<dbReference type="AlphaFoldDB" id="A0A418VB95"/>
<dbReference type="SUPFAM" id="SSF56176">
    <property type="entry name" value="FAD-binding/transporter-associated domain-like"/>
    <property type="match status" value="1"/>
</dbReference>
<dbReference type="EC" id="1.1.2.4" evidence="7"/>
<comment type="similarity">
    <text evidence="2">Belongs to the FAD-binding oxidoreductase/transferase type 4 family.</text>
</comment>
<dbReference type="InterPro" id="IPR016171">
    <property type="entry name" value="Vanillyl_alc_oxidase_C-sub2"/>
</dbReference>
<dbReference type="Pfam" id="PF01565">
    <property type="entry name" value="FAD_binding_4"/>
    <property type="match status" value="1"/>
</dbReference>
<dbReference type="InterPro" id="IPR016166">
    <property type="entry name" value="FAD-bd_PCMH"/>
</dbReference>
<keyword evidence="5" id="KW-0809">Transit peptide</keyword>
<comment type="cofactor">
    <cofactor evidence="1">
        <name>FAD</name>
        <dbReference type="ChEBI" id="CHEBI:57692"/>
    </cofactor>
</comment>
<dbReference type="GO" id="GO:0004458">
    <property type="term" value="F:D-lactate dehydrogenase (cytochrome) activity"/>
    <property type="evidence" value="ECO:0007669"/>
    <property type="project" value="UniProtKB-EC"/>
</dbReference>
<dbReference type="InterPro" id="IPR036318">
    <property type="entry name" value="FAD-bd_PCMH-like_sf"/>
</dbReference>